<dbReference type="EMBL" id="MSCN01000001">
    <property type="protein sequence ID" value="PQJ78246.1"/>
    <property type="molecule type" value="Genomic_DNA"/>
</dbReference>
<comment type="caution">
    <text evidence="2">The sequence shown here is derived from an EMBL/GenBank/DDBJ whole genome shotgun (WGS) entry which is preliminary data.</text>
</comment>
<evidence type="ECO:0000313" key="3">
    <source>
        <dbReference type="Proteomes" id="UP000238882"/>
    </source>
</evidence>
<dbReference type="Gene3D" id="3.40.50.300">
    <property type="entry name" value="P-loop containing nucleotide triphosphate hydrolases"/>
    <property type="match status" value="1"/>
</dbReference>
<dbReference type="OrthoDB" id="8450256at2"/>
<dbReference type="SUPFAM" id="SSF52540">
    <property type="entry name" value="P-loop containing nucleoside triphosphate hydrolases"/>
    <property type="match status" value="1"/>
</dbReference>
<evidence type="ECO:0000313" key="2">
    <source>
        <dbReference type="EMBL" id="PQJ78246.1"/>
    </source>
</evidence>
<name>A0A2S7WLD8_9FLAO</name>
<proteinExistence type="predicted"/>
<feature type="domain" description="NACHT" evidence="1">
    <location>
        <begin position="243"/>
        <end position="379"/>
    </location>
</feature>
<protein>
    <recommendedName>
        <fullName evidence="1">NACHT domain-containing protein</fullName>
    </recommendedName>
</protein>
<dbReference type="InterPro" id="IPR027417">
    <property type="entry name" value="P-loop_NTPase"/>
</dbReference>
<dbReference type="Pfam" id="PF05729">
    <property type="entry name" value="NACHT"/>
    <property type="match status" value="1"/>
</dbReference>
<dbReference type="Proteomes" id="UP000238882">
    <property type="component" value="Unassembled WGS sequence"/>
</dbReference>
<dbReference type="RefSeq" id="WP_105014830.1">
    <property type="nucleotide sequence ID" value="NZ_MSCN01000001.1"/>
</dbReference>
<dbReference type="InterPro" id="IPR007111">
    <property type="entry name" value="NACHT_NTPase"/>
</dbReference>
<evidence type="ECO:0000259" key="1">
    <source>
        <dbReference type="Pfam" id="PF05729"/>
    </source>
</evidence>
<gene>
    <name evidence="2" type="ORF">BTO18_03145</name>
</gene>
<keyword evidence="3" id="KW-1185">Reference proteome</keyword>
<accession>A0A2S7WLD8</accession>
<sequence>MRNDGKNLEIQVKYLFKKIFEEIGFYVHKTRIQKAGTQDGFDDEFKIIDEFYRTYNIYIECKDYTTKPNYSEAITKIPQIISSYNPDILIFVSPHKPFGNPFNDSRLENFYTNFKTPIEFLTPDNDIEKFIALDKKLYQDIYKKEAPFEVNRIQILEDFKKFIFSTKPLKKVIIRDSDREQFITNIQELQFYISRNFYLPENSESFNKNEIYFQNSILDLDKLVFNLTKINPKNENKIINGLVILGNPGMGKSVELKELAIRYWNDRDNLKWIPFYRNVSNFTSDCKLQDHLPNEWENIPQLLIILDGLDEVSFAQNFRTKLEKFILDSKSKNQNIKFIISCRTNIYQNTIKNIESFKCYILDKIKFSEAFNYLEKKFKFKSDNYTNLTLNKSQKEFFEIPYFLNLFGDYYSKNNILPSNKSDLFEKYIQKRLNDDDLRLKETVFDKSIVLSSCKKIALILEAMQENEIKDGYLNLILGNNKQDFINSCFIQKVFNSNSWEFEHRSLQEFLVAKTLSTLSFNDIISFISIDEETSNTHPSWFNSITYLINVLDEKSELYAHVIDWLIQNDYEILLKADTDRITDSIKAIVFQKYFTKRCIKDNLWISKYGIEAKELATFANCHVNIDFLINQSKNINNHRRARISAINVISNMTLNYKIDEIKLMMLEMLTEPIEIVDSRFKSDIIYAIKELKFHSDENYIREVIKALDSNDHHFVTGAILQLIKESNADNFFHYLQSLTPKIIDANKRKFPKNDNFSTYTEEDNFKEILKKFNNPEHLVYSLKTFLKLEYNYKLDLKKEEIESIINKLNNLQKKDSSVYDLMIKFIVSSIDDKSLTLMNEAVILTFIHNCNKADEAFKTILNTDTNKSKKLSFSDKRHFLSELASENNIDLILNEFQSGNIDRKNVLYFRNNLIHKDYDLAFKFQKLILDNTDLNFDDDQLDYNIRNDWAEFHKTSLSESFDLLFNQKVIIEKAKDYFSLISDKIITWKNNLEDRKSYYDNVKLRKKFPDTFMNLIHNTLLNNNGKANLDDVLLNVNNELYLITKIYEKLKSDKKESIILTKRQIEHISRWCFENIDKVTFNEYSNKNDNNRNKCELLWFFRNYLDLSFSENQLLEMLFIDGSMFMNDEDFGYDYIIKNVEKKLLDERIIDNLKNKNITPIIFKNHAIYALKNGLDEVNDIIKKFISTIKEYSWYYRKEILYVYFEKTNDIAFLKSLFKPHETKEHSDDLSWIAIQLLMDSQEYNFVANTLNEFYKNNTIKSRELTIIKYLIISNHDDAFKILYNWIINNISEFKSEVNYGLSSSDWKTHNNIKSIPYLIDLIKLSNGNKYNFREISSPERLAIDVLNNISKTSDYKTSEIILKELIECKELFEKNNNTELFYINTMINNTKEVLVKHKSKPMRFDDIAYKIDSKKYLIL</sequence>
<reference evidence="2 3" key="1">
    <citation type="submission" date="2016-12" db="EMBL/GenBank/DDBJ databases">
        <title>Trade-off between light-utilization and light-protection in marine flavobacteria.</title>
        <authorList>
            <person name="Kumagai Y."/>
            <person name="Yoshizawa S."/>
            <person name="Kogure K."/>
            <person name="Iwasaki W."/>
        </authorList>
    </citation>
    <scope>NUCLEOTIDE SEQUENCE [LARGE SCALE GENOMIC DNA]</scope>
    <source>
        <strain evidence="2 3">NBRC 108759</strain>
    </source>
</reference>
<organism evidence="2 3">
    <name type="scientific">Polaribacter porphyrae</name>
    <dbReference type="NCBI Taxonomy" id="1137780"/>
    <lineage>
        <taxon>Bacteria</taxon>
        <taxon>Pseudomonadati</taxon>
        <taxon>Bacteroidota</taxon>
        <taxon>Flavobacteriia</taxon>
        <taxon>Flavobacteriales</taxon>
        <taxon>Flavobacteriaceae</taxon>
    </lineage>
</organism>